<comment type="caution">
    <text evidence="9">The sequence shown here is derived from an EMBL/GenBank/DDBJ whole genome shotgun (WGS) entry which is preliminary data.</text>
</comment>
<dbReference type="PANTHER" id="PTHR43466">
    <property type="entry name" value="2-OXO-4-HYDROXY-4-CARBOXY-5-UREIDOIMIDAZOLINE DECARBOXYLASE-RELATED"/>
    <property type="match status" value="1"/>
</dbReference>
<dbReference type="InterPro" id="IPR017595">
    <property type="entry name" value="OHCU_decarboxylase-2"/>
</dbReference>
<proteinExistence type="predicted"/>
<dbReference type="Gene3D" id="1.10.3330.10">
    <property type="entry name" value="Oxo-4-hydroxy-4-carboxy-5-ureidoimidazoline decarboxylase"/>
    <property type="match status" value="1"/>
</dbReference>
<keyword evidence="4" id="KW-0659">Purine metabolism</keyword>
<evidence type="ECO:0000256" key="4">
    <source>
        <dbReference type="ARBA" id="ARBA00022631"/>
    </source>
</evidence>
<name>A0A841D2T1_PLAVE</name>
<dbReference type="PANTHER" id="PTHR43466:SF1">
    <property type="entry name" value="2-OXO-4-HYDROXY-4-CARBOXY-5-UREIDOIMIDAZOLINE DECARBOXYLASE-RELATED"/>
    <property type="match status" value="1"/>
</dbReference>
<organism evidence="9 10">
    <name type="scientific">Planomonospora venezuelensis</name>
    <dbReference type="NCBI Taxonomy" id="1999"/>
    <lineage>
        <taxon>Bacteria</taxon>
        <taxon>Bacillati</taxon>
        <taxon>Actinomycetota</taxon>
        <taxon>Actinomycetes</taxon>
        <taxon>Streptosporangiales</taxon>
        <taxon>Streptosporangiaceae</taxon>
        <taxon>Planomonospora</taxon>
    </lineage>
</organism>
<keyword evidence="6 9" id="KW-0456">Lyase</keyword>
<reference evidence="9 10" key="1">
    <citation type="submission" date="2020-08" db="EMBL/GenBank/DDBJ databases">
        <title>Genomic Encyclopedia of Type Strains, Phase III (KMG-III): the genomes of soil and plant-associated and newly described type strains.</title>
        <authorList>
            <person name="Whitman W."/>
        </authorList>
    </citation>
    <scope>NUCLEOTIDE SEQUENCE [LARGE SCALE GENOMIC DNA]</scope>
    <source>
        <strain evidence="9 10">CECT 3303</strain>
    </source>
</reference>
<evidence type="ECO:0000313" key="10">
    <source>
        <dbReference type="Proteomes" id="UP000562352"/>
    </source>
</evidence>
<dbReference type="AlphaFoldDB" id="A0A841D2T1"/>
<dbReference type="InterPro" id="IPR018020">
    <property type="entry name" value="OHCU_decarboxylase"/>
</dbReference>
<dbReference type="EMBL" id="JACHJJ010000002">
    <property type="protein sequence ID" value="MBB5961816.1"/>
    <property type="molecule type" value="Genomic_DNA"/>
</dbReference>
<evidence type="ECO:0000313" key="9">
    <source>
        <dbReference type="EMBL" id="MBB5961816.1"/>
    </source>
</evidence>
<dbReference type="EC" id="4.1.1.97" evidence="3"/>
<dbReference type="Pfam" id="PF09349">
    <property type="entry name" value="OHCU_decarbox"/>
    <property type="match status" value="1"/>
</dbReference>
<protein>
    <recommendedName>
        <fullName evidence="3">2-oxo-4-hydroxy-4-carboxy-5-ureidoimidazoline decarboxylase</fullName>
        <ecNumber evidence="3">4.1.1.97</ecNumber>
    </recommendedName>
</protein>
<dbReference type="RefSeq" id="WP_184938950.1">
    <property type="nucleotide sequence ID" value="NZ_BAAAWZ010000001.1"/>
</dbReference>
<dbReference type="NCBIfam" id="NF010372">
    <property type="entry name" value="PRK13798.1"/>
    <property type="match status" value="1"/>
</dbReference>
<evidence type="ECO:0000256" key="7">
    <source>
        <dbReference type="SAM" id="MobiDB-lite"/>
    </source>
</evidence>
<comment type="pathway">
    <text evidence="2">Purine metabolism; urate degradation; (S)-allantoin from urate: step 3/3.</text>
</comment>
<evidence type="ECO:0000256" key="6">
    <source>
        <dbReference type="ARBA" id="ARBA00023239"/>
    </source>
</evidence>
<evidence type="ECO:0000256" key="1">
    <source>
        <dbReference type="ARBA" id="ARBA00001163"/>
    </source>
</evidence>
<evidence type="ECO:0000256" key="3">
    <source>
        <dbReference type="ARBA" id="ARBA00012257"/>
    </source>
</evidence>
<sequence length="177" mass="18839">MPNVKSAAPAARLAGFNALGPADAEAELLTCCASRAFARTVAALRPYRDLAQLTAVADAAVNDLGWSDVQEALAAHPRIGERAGGTGRESAWSRQEQSGVDAADRAVLDGLAEGNLAYEERFGHVYLVCATGLSAGEMLARLRERLQNDEETEHGVVRAELAKITRLRMAKLLGDQP</sequence>
<evidence type="ECO:0000256" key="2">
    <source>
        <dbReference type="ARBA" id="ARBA00004754"/>
    </source>
</evidence>
<gene>
    <name evidence="9" type="ORF">FHS22_001073</name>
</gene>
<feature type="domain" description="Oxo-4-hydroxy-4-carboxy-5-ureidoimidazoline decarboxylase" evidence="8">
    <location>
        <begin position="17"/>
        <end position="169"/>
    </location>
</feature>
<keyword evidence="10" id="KW-1185">Reference proteome</keyword>
<dbReference type="NCBIfam" id="TIGR03180">
    <property type="entry name" value="UraD_2"/>
    <property type="match status" value="1"/>
</dbReference>
<dbReference type="InterPro" id="IPR036778">
    <property type="entry name" value="OHCU_decarboxylase_sf"/>
</dbReference>
<feature type="region of interest" description="Disordered" evidence="7">
    <location>
        <begin position="77"/>
        <end position="98"/>
    </location>
</feature>
<keyword evidence="5" id="KW-0210">Decarboxylase</keyword>
<dbReference type="GO" id="GO:0051997">
    <property type="term" value="F:2-oxo-4-hydroxy-4-carboxy-5-ureidoimidazoline decarboxylase activity"/>
    <property type="evidence" value="ECO:0007669"/>
    <property type="project" value="UniProtKB-EC"/>
</dbReference>
<evidence type="ECO:0000259" key="8">
    <source>
        <dbReference type="Pfam" id="PF09349"/>
    </source>
</evidence>
<dbReference type="GO" id="GO:0006144">
    <property type="term" value="P:purine nucleobase metabolic process"/>
    <property type="evidence" value="ECO:0007669"/>
    <property type="project" value="UniProtKB-KW"/>
</dbReference>
<dbReference type="GO" id="GO:0019628">
    <property type="term" value="P:urate catabolic process"/>
    <property type="evidence" value="ECO:0007669"/>
    <property type="project" value="TreeGrafter"/>
</dbReference>
<comment type="catalytic activity">
    <reaction evidence="1">
        <text>5-hydroxy-2-oxo-4-ureido-2,5-dihydro-1H-imidazole-5-carboxylate + H(+) = (S)-allantoin + CO2</text>
        <dbReference type="Rhea" id="RHEA:26301"/>
        <dbReference type="ChEBI" id="CHEBI:15378"/>
        <dbReference type="ChEBI" id="CHEBI:15678"/>
        <dbReference type="ChEBI" id="CHEBI:16526"/>
        <dbReference type="ChEBI" id="CHEBI:58639"/>
        <dbReference type="EC" id="4.1.1.97"/>
    </reaction>
</comment>
<accession>A0A841D2T1</accession>
<dbReference type="SUPFAM" id="SSF158694">
    <property type="entry name" value="UraD-Like"/>
    <property type="match status" value="1"/>
</dbReference>
<evidence type="ECO:0000256" key="5">
    <source>
        <dbReference type="ARBA" id="ARBA00022793"/>
    </source>
</evidence>
<dbReference type="Proteomes" id="UP000562352">
    <property type="component" value="Unassembled WGS sequence"/>
</dbReference>